<dbReference type="Proteomes" id="UP000231962">
    <property type="component" value="Unassembled WGS sequence"/>
</dbReference>
<gene>
    <name evidence="1" type="ORF">CH360_02755</name>
    <name evidence="2" type="ORF">CH373_02755</name>
</gene>
<protein>
    <recommendedName>
        <fullName evidence="5">Lipocalin-like domain-containing protein</fullName>
    </recommendedName>
</protein>
<name>A0A2M9ZSL9_9LEPT</name>
<dbReference type="RefSeq" id="WP_100712421.1">
    <property type="nucleotide sequence ID" value="NZ_NPDY01000001.1"/>
</dbReference>
<reference evidence="3 4" key="1">
    <citation type="submission" date="2017-07" db="EMBL/GenBank/DDBJ databases">
        <title>Leptospira spp. isolated from tropical soils.</title>
        <authorList>
            <person name="Thibeaux R."/>
            <person name="Iraola G."/>
            <person name="Ferres I."/>
            <person name="Bierque E."/>
            <person name="Girault D."/>
            <person name="Soupe-Gilbert M.-E."/>
            <person name="Picardeau M."/>
            <person name="Goarant C."/>
        </authorList>
    </citation>
    <scope>NUCLEOTIDE SEQUENCE [LARGE SCALE GENOMIC DNA]</scope>
    <source>
        <strain evidence="2 4">FH1-B-B1</strain>
        <strain evidence="1 3">FH1-B-C1</strain>
    </source>
</reference>
<proteinExistence type="predicted"/>
<keyword evidence="3" id="KW-1185">Reference proteome</keyword>
<organism evidence="2 4">
    <name type="scientific">Leptospira perolatii</name>
    <dbReference type="NCBI Taxonomy" id="2023191"/>
    <lineage>
        <taxon>Bacteria</taxon>
        <taxon>Pseudomonadati</taxon>
        <taxon>Spirochaetota</taxon>
        <taxon>Spirochaetia</taxon>
        <taxon>Leptospirales</taxon>
        <taxon>Leptospiraceae</taxon>
        <taxon>Leptospira</taxon>
    </lineage>
</organism>
<dbReference type="EMBL" id="NPDZ01000001">
    <property type="protein sequence ID" value="PJZ74969.1"/>
    <property type="molecule type" value="Genomic_DNA"/>
</dbReference>
<dbReference type="OrthoDB" id="3690091at2"/>
<evidence type="ECO:0000313" key="1">
    <source>
        <dbReference type="EMBL" id="PJZ71435.1"/>
    </source>
</evidence>
<dbReference type="Proteomes" id="UP000231990">
    <property type="component" value="Unassembled WGS sequence"/>
</dbReference>
<dbReference type="AlphaFoldDB" id="A0A2M9ZSL9"/>
<evidence type="ECO:0008006" key="5">
    <source>
        <dbReference type="Google" id="ProtNLM"/>
    </source>
</evidence>
<evidence type="ECO:0000313" key="4">
    <source>
        <dbReference type="Proteomes" id="UP000231990"/>
    </source>
</evidence>
<accession>A0A2M9ZSL9</accession>
<evidence type="ECO:0000313" key="2">
    <source>
        <dbReference type="EMBL" id="PJZ74969.1"/>
    </source>
</evidence>
<sequence length="133" mass="15158">MDRSDFLGTWIMDPKGTKYEFGPIPMGGEYSVQAEDNAYIVSMQYLDEDQQSQEIVYHLVEGENNFNGLRVILEFKAPDRMVTDIFSEEGKLLSSSIREIESLDGRKSLRVTQSGFKSDGSGYNNVLIFRKQI</sequence>
<evidence type="ECO:0000313" key="3">
    <source>
        <dbReference type="Proteomes" id="UP000231962"/>
    </source>
</evidence>
<dbReference type="EMBL" id="NPDY01000001">
    <property type="protein sequence ID" value="PJZ71435.1"/>
    <property type="molecule type" value="Genomic_DNA"/>
</dbReference>
<comment type="caution">
    <text evidence="2">The sequence shown here is derived from an EMBL/GenBank/DDBJ whole genome shotgun (WGS) entry which is preliminary data.</text>
</comment>